<dbReference type="SUPFAM" id="SSF53167">
    <property type="entry name" value="Purine and uridine phosphorylases"/>
    <property type="match status" value="1"/>
</dbReference>
<accession>A0ABU4Y6N1</accession>
<organism evidence="4 5">
    <name type="scientific">Mesorhizobium album</name>
    <dbReference type="NCBI Taxonomy" id="3072314"/>
    <lineage>
        <taxon>Bacteria</taxon>
        <taxon>Pseudomonadati</taxon>
        <taxon>Pseudomonadota</taxon>
        <taxon>Alphaproteobacteria</taxon>
        <taxon>Hyphomicrobiales</taxon>
        <taxon>Phyllobacteriaceae</taxon>
        <taxon>Mesorhizobium</taxon>
    </lineage>
</organism>
<dbReference type="Pfam" id="PF01048">
    <property type="entry name" value="PNP_UDP_1"/>
    <property type="match status" value="1"/>
</dbReference>
<dbReference type="PANTHER" id="PTHR42679">
    <property type="entry name" value="S-METHYL-5'-THIOADENOSINE PHOSPHORYLASE"/>
    <property type="match status" value="1"/>
</dbReference>
<proteinExistence type="predicted"/>
<dbReference type="RefSeq" id="WP_320289742.1">
    <property type="nucleotide sequence ID" value="NZ_JAVIIW010000033.1"/>
</dbReference>
<feature type="domain" description="Nucleoside phosphorylase" evidence="3">
    <location>
        <begin position="93"/>
        <end position="242"/>
    </location>
</feature>
<gene>
    <name evidence="4" type="ORF">RFN28_24265</name>
</gene>
<dbReference type="EMBL" id="JAVIIW010000033">
    <property type="protein sequence ID" value="MDX8481552.1"/>
    <property type="molecule type" value="Genomic_DNA"/>
</dbReference>
<keyword evidence="2" id="KW-0808">Transferase</keyword>
<name>A0ABU4Y6N1_9HYPH</name>
<comment type="caution">
    <text evidence="4">The sequence shown here is derived from an EMBL/GenBank/DDBJ whole genome shotgun (WGS) entry which is preliminary data.</text>
</comment>
<evidence type="ECO:0000256" key="2">
    <source>
        <dbReference type="ARBA" id="ARBA00022679"/>
    </source>
</evidence>
<dbReference type="InterPro" id="IPR010044">
    <property type="entry name" value="MTAP"/>
</dbReference>
<evidence type="ECO:0000313" key="4">
    <source>
        <dbReference type="EMBL" id="MDX8481552.1"/>
    </source>
</evidence>
<reference evidence="4 5" key="1">
    <citation type="submission" date="2023-08" db="EMBL/GenBank/DDBJ databases">
        <title>Implementing the SeqCode for naming new Mesorhizobium species isolated from Vachellia karroo root nodules.</title>
        <authorList>
            <person name="Van Lill M."/>
        </authorList>
    </citation>
    <scope>NUCLEOTIDE SEQUENCE [LARGE SCALE GENOMIC DNA]</scope>
    <source>
        <strain evidence="4 5">VK24D</strain>
    </source>
</reference>
<keyword evidence="1" id="KW-0328">Glycosyltransferase</keyword>
<evidence type="ECO:0000313" key="5">
    <source>
        <dbReference type="Proteomes" id="UP001287059"/>
    </source>
</evidence>
<dbReference type="Gene3D" id="3.40.50.1580">
    <property type="entry name" value="Nucleoside phosphorylase domain"/>
    <property type="match status" value="1"/>
</dbReference>
<protein>
    <submittedName>
        <fullName evidence="4">5'-methylthioadenosine phosphorylase</fullName>
    </submittedName>
</protein>
<dbReference type="InterPro" id="IPR035994">
    <property type="entry name" value="Nucleoside_phosphorylase_sf"/>
</dbReference>
<evidence type="ECO:0000256" key="1">
    <source>
        <dbReference type="ARBA" id="ARBA00022676"/>
    </source>
</evidence>
<sequence>MTTHSSASEPIPSVELALITGSASWGLAFPEDVPVAGVEVLARDIAFDTPYGRTENWKLLAFDSSITSDGRPRRALCMYSHGNLRDEVDHACHRRAFWVLREARVKRVIACSTVGSVNRAIRKGDLVIAADIIEPTQTPYSLLPGRQRFDASGKQIICGTCAAILAGTAGRLWPAEGRVHGIEQGLVAGHVYGPRLTTPAEAIMFRTLGADFINHSIAPEATLSREIGACFTPCAFVTATVNDYLNRDSGTLLEAGALERLSQVTSIIALETAAALPVGEPCACHGLLIPQPPERYARF</sequence>
<dbReference type="PANTHER" id="PTHR42679:SF2">
    <property type="entry name" value="S-METHYL-5'-THIOADENOSINE PHOSPHORYLASE"/>
    <property type="match status" value="1"/>
</dbReference>
<evidence type="ECO:0000259" key="3">
    <source>
        <dbReference type="Pfam" id="PF01048"/>
    </source>
</evidence>
<dbReference type="Proteomes" id="UP001287059">
    <property type="component" value="Unassembled WGS sequence"/>
</dbReference>
<dbReference type="InterPro" id="IPR000845">
    <property type="entry name" value="Nucleoside_phosphorylase_d"/>
</dbReference>
<keyword evidence="5" id="KW-1185">Reference proteome</keyword>